<keyword evidence="2" id="KW-1185">Reference proteome</keyword>
<dbReference type="EMBL" id="UZAI01021484">
    <property type="protein sequence ID" value="VDP55641.1"/>
    <property type="molecule type" value="Genomic_DNA"/>
</dbReference>
<name>A0A183NB94_9TREM</name>
<gene>
    <name evidence="1" type="ORF">SMRZ_LOCUS25569</name>
</gene>
<dbReference type="AlphaFoldDB" id="A0A183NB94"/>
<protein>
    <submittedName>
        <fullName evidence="1">Uncharacterized protein</fullName>
    </submittedName>
</protein>
<organism evidence="1 2">
    <name type="scientific">Schistosoma margrebowiei</name>
    <dbReference type="NCBI Taxonomy" id="48269"/>
    <lineage>
        <taxon>Eukaryota</taxon>
        <taxon>Metazoa</taxon>
        <taxon>Spiralia</taxon>
        <taxon>Lophotrochozoa</taxon>
        <taxon>Platyhelminthes</taxon>
        <taxon>Trematoda</taxon>
        <taxon>Digenea</taxon>
        <taxon>Strigeidida</taxon>
        <taxon>Schistosomatoidea</taxon>
        <taxon>Schistosomatidae</taxon>
        <taxon>Schistosoma</taxon>
    </lineage>
</organism>
<evidence type="ECO:0000313" key="2">
    <source>
        <dbReference type="Proteomes" id="UP000277204"/>
    </source>
</evidence>
<dbReference type="Proteomes" id="UP000277204">
    <property type="component" value="Unassembled WGS sequence"/>
</dbReference>
<proteinExistence type="predicted"/>
<accession>A0A183NB94</accession>
<evidence type="ECO:0000313" key="1">
    <source>
        <dbReference type="EMBL" id="VDP55641.1"/>
    </source>
</evidence>
<reference evidence="1 2" key="1">
    <citation type="submission" date="2018-11" db="EMBL/GenBank/DDBJ databases">
        <authorList>
            <consortium name="Pathogen Informatics"/>
        </authorList>
    </citation>
    <scope>NUCLEOTIDE SEQUENCE [LARGE SCALE GENOMIC DNA]</scope>
    <source>
        <strain evidence="1 2">Zambia</strain>
    </source>
</reference>
<sequence>MWLRDLDFADDMAFLLRTHQQMQAITNSVAATNIKVRMFNVKLKTALLELGELQLSLKSKGIRKRLSKQDNVLWFNVISNSLLCEGTSELLTEERIRKRR</sequence>